<evidence type="ECO:0000313" key="7">
    <source>
        <dbReference type="EMBL" id="EGA95828.1"/>
    </source>
</evidence>
<dbReference type="EMBL" id="ADLQ01000010">
    <property type="protein sequence ID" value="EGA95828.1"/>
    <property type="molecule type" value="Genomic_DNA"/>
</dbReference>
<feature type="domain" description="Heparinase II/III-like C-terminal" evidence="5">
    <location>
        <begin position="533"/>
        <end position="665"/>
    </location>
</feature>
<dbReference type="GO" id="GO:0042597">
    <property type="term" value="C:periplasmic space"/>
    <property type="evidence" value="ECO:0007669"/>
    <property type="project" value="UniProtKB-SubCell"/>
</dbReference>
<sequence>MFKYYIYKLFHTPPKKLLRQLVFRLKNRLDYQLLFFRDYLLATHKFYKEAKGKLISLPFVIEELDFSGFQKEQAEYIWQMYKTHCFDLLGSGWIKNSYVDPVPGFETFRYDSIQVKTDPAEEFLKKVMLRRDWKHSCRIWQKIKGNYDAIDWQKDYKSGYRWGSDRWYRPQTIAKEPGGDIKVPWELGRLQHLPRLAILTRILPEFRVEIREEFRNQMLDFIAQNPVRMGVNYMCTMDVGIRTANVALALSLMEKLSVQFDGEFQELVCNFMFEHCHHIRKNLEWSESYTSNHYFANIAGLLFGAAILPECSKKREWLKFARNEIESEIKKQFNEEGSNREGSTAYHRLTGEMAVYSAALIHALSLEKECDDLDDETYQILYGACRFENDITKPDGTFSQIGDNDSGLFFKLSITGGFFSTAQVRKRYHNLKEYHLERSSEIYLDENMNDGRTFVSAGSGMFEEDSFESAKRFYPFESSFVKALMRKRKLFSTFNYEMIGKRKLDYESLPYKKKYSIMFPEVVETEKLVHQFYSQFGLYLYRTERFYLCIAMTDNGQNGNAGHAHNDKLSFELSIGEANLQQDSGTFVYTSMPKERNRFRSVQSHNTVDFGVEQNDFISLFSMKNESQCYINDWGRDQFVGIAEYKGYIHCRKFVILKDRLEIYDYCNYEFSVNFQNQIETFGYGKIGNDKL</sequence>
<reference evidence="7 8" key="1">
    <citation type="submission" date="2010-12" db="EMBL/GenBank/DDBJ databases">
        <title>The Genome Sequence of Clostridium symbiosum strain WAL-14163.</title>
        <authorList>
            <person name="Earl A."/>
            <person name="Ward D."/>
            <person name="Feldgarden M."/>
            <person name="Gevers D."/>
            <person name="Finegold S.M."/>
            <person name="Summanen P.H."/>
            <person name="Molitoris D.R."/>
            <person name="Vaisanen M.L."/>
            <person name="Daigneault M."/>
            <person name="Young S.K."/>
            <person name="Zeng Q."/>
            <person name="Gargeya S."/>
            <person name="Fitzgerald M."/>
            <person name="Haas B."/>
            <person name="Abouelleil A."/>
            <person name="Alvarado L."/>
            <person name="Arachchi H.M."/>
            <person name="Berlin A."/>
            <person name="Brown A."/>
            <person name="Chapman S.B."/>
            <person name="Chen Z."/>
            <person name="Dunbar C."/>
            <person name="Freedman E."/>
            <person name="Gearin G."/>
            <person name="Gellesch M."/>
            <person name="Goldberg J."/>
            <person name="Griggs A."/>
            <person name="Gujja S."/>
            <person name="Heilman E."/>
            <person name="Heiman D."/>
            <person name="Howarth C."/>
            <person name="Larson L."/>
            <person name="Lui A."/>
            <person name="MacDonald P.J.P."/>
            <person name="Mehta T."/>
            <person name="Montmayeur A."/>
            <person name="Murphy C."/>
            <person name="Neiman D."/>
            <person name="Pearson M."/>
            <person name="Priest M."/>
            <person name="Roberts A."/>
            <person name="Saif S."/>
            <person name="Shea T."/>
            <person name="Shenoy N."/>
            <person name="Sisk P."/>
            <person name="Stolte C."/>
            <person name="Sykes S."/>
            <person name="White J."/>
            <person name="Yandava C."/>
            <person name="Nusbaum C."/>
            <person name="Birren B."/>
        </authorList>
    </citation>
    <scope>NUCLEOTIDE SEQUENCE [LARGE SCALE GENOMIC DNA]</scope>
    <source>
        <strain evidence="7 8">WAL-14163</strain>
    </source>
</reference>
<dbReference type="InterPro" id="IPR008929">
    <property type="entry name" value="Chondroitin_lyas"/>
</dbReference>
<accession>E7GH50</accession>
<dbReference type="InterPro" id="IPR012480">
    <property type="entry name" value="Hepar_II_III_C"/>
</dbReference>
<dbReference type="STRING" id="1512.GCA_900049235_00278"/>
<dbReference type="Gene3D" id="1.50.10.100">
    <property type="entry name" value="Chondroitin AC/alginate lyase"/>
    <property type="match status" value="1"/>
</dbReference>
<dbReference type="Gene3D" id="2.70.98.70">
    <property type="match status" value="1"/>
</dbReference>
<dbReference type="InterPro" id="IPR031680">
    <property type="entry name" value="Hepar_II_III_N"/>
</dbReference>
<protein>
    <submittedName>
        <fullName evidence="7">Uncharacterized protein</fullName>
    </submittedName>
</protein>
<evidence type="ECO:0000313" key="8">
    <source>
        <dbReference type="Proteomes" id="UP000002970"/>
    </source>
</evidence>
<dbReference type="PANTHER" id="PTHR39210:SF1">
    <property type="entry name" value="HEPARIN-SULFATE LYASE"/>
    <property type="match status" value="1"/>
</dbReference>
<evidence type="ECO:0000259" key="6">
    <source>
        <dbReference type="Pfam" id="PF16889"/>
    </source>
</evidence>
<proteinExistence type="predicted"/>
<organism evidence="7 8">
    <name type="scientific">Clostridium symbiosum (strain WAL-14163)</name>
    <dbReference type="NCBI Taxonomy" id="742740"/>
    <lineage>
        <taxon>Bacteria</taxon>
        <taxon>Bacillati</taxon>
        <taxon>Bacillota</taxon>
        <taxon>Clostridia</taxon>
        <taxon>Lachnospirales</taxon>
        <taxon>Lachnospiraceae</taxon>
        <taxon>Otoolea</taxon>
    </lineage>
</organism>
<dbReference type="Pfam" id="PF07940">
    <property type="entry name" value="Hepar_II_III_C"/>
    <property type="match status" value="1"/>
</dbReference>
<evidence type="ECO:0000256" key="3">
    <source>
        <dbReference type="ARBA" id="ARBA00022764"/>
    </source>
</evidence>
<dbReference type="eggNOG" id="COG5360">
    <property type="taxonomic scope" value="Bacteria"/>
</dbReference>
<keyword evidence="4" id="KW-0456">Lyase</keyword>
<dbReference type="PANTHER" id="PTHR39210">
    <property type="entry name" value="HEPARIN-SULFATE LYASE"/>
    <property type="match status" value="1"/>
</dbReference>
<dbReference type="SUPFAM" id="SSF48230">
    <property type="entry name" value="Chondroitin AC/alginate lyase"/>
    <property type="match status" value="1"/>
</dbReference>
<dbReference type="HOGENOM" id="CLU_022012_2_0_9"/>
<evidence type="ECO:0000256" key="2">
    <source>
        <dbReference type="ARBA" id="ARBA00022729"/>
    </source>
</evidence>
<gene>
    <name evidence="7" type="ORF">HMPREF9474_00243</name>
</gene>
<evidence type="ECO:0000256" key="1">
    <source>
        <dbReference type="ARBA" id="ARBA00004418"/>
    </source>
</evidence>
<comment type="subcellular location">
    <subcellularLocation>
        <location evidence="1">Periplasm</location>
    </subcellularLocation>
</comment>
<dbReference type="Pfam" id="PF16889">
    <property type="entry name" value="Hepar_II_III_N"/>
    <property type="match status" value="1"/>
</dbReference>
<evidence type="ECO:0000259" key="5">
    <source>
        <dbReference type="Pfam" id="PF07940"/>
    </source>
</evidence>
<dbReference type="RefSeq" id="WP_003497483.1">
    <property type="nucleotide sequence ID" value="NZ_GL834305.1"/>
</dbReference>
<dbReference type="GO" id="GO:0016829">
    <property type="term" value="F:lyase activity"/>
    <property type="evidence" value="ECO:0007669"/>
    <property type="project" value="UniProtKB-KW"/>
</dbReference>
<feature type="domain" description="Heparin-sulfate lyase N-terminal" evidence="6">
    <location>
        <begin position="150"/>
        <end position="396"/>
    </location>
</feature>
<comment type="caution">
    <text evidence="7">The sequence shown here is derived from an EMBL/GenBank/DDBJ whole genome shotgun (WGS) entry which is preliminary data.</text>
</comment>
<evidence type="ECO:0000256" key="4">
    <source>
        <dbReference type="ARBA" id="ARBA00023239"/>
    </source>
</evidence>
<keyword evidence="3" id="KW-0574">Periplasm</keyword>
<dbReference type="AlphaFoldDB" id="E7GH50"/>
<dbReference type="Proteomes" id="UP000002970">
    <property type="component" value="Unassembled WGS sequence"/>
</dbReference>
<keyword evidence="2" id="KW-0732">Signal</keyword>
<name>E7GH50_CLOS6</name>
<keyword evidence="8" id="KW-1185">Reference proteome</keyword>